<dbReference type="SUPFAM" id="SSF56954">
    <property type="entry name" value="Outer membrane efflux proteins (OEP)"/>
    <property type="match status" value="1"/>
</dbReference>
<keyword evidence="5" id="KW-1185">Reference proteome</keyword>
<dbReference type="AlphaFoldDB" id="A0A5C5XP62"/>
<dbReference type="InterPro" id="IPR003423">
    <property type="entry name" value="OMP_efflux"/>
</dbReference>
<sequence precursor="true">MCFLNQNVVLALSTVLLLNAGCSVSRYHAASTNSAVPGDSLSYNTQTPNEISEPKQRDASPPLQTVAYQNEEAAELDEVSQEDSVQLAIPIEAEEIVSSEVGLTLEEIEQLALANNPAIQQARAASARAGGIRTQVGLKPNPTIGYFGEEIGNEGAGGLHGAFVSQTFVRGDKLAWNRQVIGHDINAMNWQIETQRQRVRTDIRLAFYDALAAQKRLELARDFRSVAREGVTISEERIDALVGTRPDVLQSEIQLNEVDLSIQQAEFELAAALNELAALAGVSDLGTTRLVGELNAAFDSRNAEAELAKIMARSPQLSAAQARVDRARTNLRRQKVQPVPNVTAQFGVGRDDATGDAFANVQVGLPIPVYNKNQGNIRAAYAEYCAATQNVKRIQQRIQRELALVMKEYNIAQATVRQYEALILPKAEETLKLMQEARDAGEFDFLRVLTTRRAYFDANLNYVAAMARLAQANAKIDGLLLTGGLSNVVTYDVGDDLRGQALSGQ</sequence>
<dbReference type="Pfam" id="PF02321">
    <property type="entry name" value="OEP"/>
    <property type="match status" value="2"/>
</dbReference>
<evidence type="ECO:0000313" key="4">
    <source>
        <dbReference type="EMBL" id="TWT64359.1"/>
    </source>
</evidence>
<organism evidence="4 5">
    <name type="scientific">Rubinisphaera italica</name>
    <dbReference type="NCBI Taxonomy" id="2527969"/>
    <lineage>
        <taxon>Bacteria</taxon>
        <taxon>Pseudomonadati</taxon>
        <taxon>Planctomycetota</taxon>
        <taxon>Planctomycetia</taxon>
        <taxon>Planctomycetales</taxon>
        <taxon>Planctomycetaceae</taxon>
        <taxon>Rubinisphaera</taxon>
    </lineage>
</organism>
<evidence type="ECO:0000256" key="3">
    <source>
        <dbReference type="SAM" id="SignalP"/>
    </source>
</evidence>
<protein>
    <submittedName>
        <fullName evidence="4">Cobalt-zinc-cadmium resistance protein CzcC</fullName>
    </submittedName>
</protein>
<feature type="chain" id="PRO_5022887280" evidence="3">
    <location>
        <begin position="30"/>
        <end position="505"/>
    </location>
</feature>
<dbReference type="InterPro" id="IPR010131">
    <property type="entry name" value="MdtP/NodT-like"/>
</dbReference>
<evidence type="ECO:0000256" key="2">
    <source>
        <dbReference type="SAM" id="MobiDB-lite"/>
    </source>
</evidence>
<dbReference type="RefSeq" id="WP_146506076.1">
    <property type="nucleotide sequence ID" value="NZ_SJPG01000001.1"/>
</dbReference>
<dbReference type="EMBL" id="SJPG01000001">
    <property type="protein sequence ID" value="TWT64359.1"/>
    <property type="molecule type" value="Genomic_DNA"/>
</dbReference>
<name>A0A5C5XP62_9PLAN</name>
<feature type="signal peptide" evidence="3">
    <location>
        <begin position="1"/>
        <end position="29"/>
    </location>
</feature>
<accession>A0A5C5XP62</accession>
<feature type="compositionally biased region" description="Polar residues" evidence="2">
    <location>
        <begin position="32"/>
        <end position="50"/>
    </location>
</feature>
<feature type="region of interest" description="Disordered" evidence="2">
    <location>
        <begin position="32"/>
        <end position="61"/>
    </location>
</feature>
<dbReference type="Gene3D" id="1.20.1600.10">
    <property type="entry name" value="Outer membrane efflux proteins (OEP)"/>
    <property type="match status" value="1"/>
</dbReference>
<dbReference type="GO" id="GO:0015562">
    <property type="term" value="F:efflux transmembrane transporter activity"/>
    <property type="evidence" value="ECO:0007669"/>
    <property type="project" value="InterPro"/>
</dbReference>
<dbReference type="PANTHER" id="PTHR30203:SF24">
    <property type="entry name" value="BLR4935 PROTEIN"/>
    <property type="match status" value="1"/>
</dbReference>
<reference evidence="4 5" key="1">
    <citation type="submission" date="2019-02" db="EMBL/GenBank/DDBJ databases">
        <title>Deep-cultivation of Planctomycetes and their phenomic and genomic characterization uncovers novel biology.</title>
        <authorList>
            <person name="Wiegand S."/>
            <person name="Jogler M."/>
            <person name="Boedeker C."/>
            <person name="Pinto D."/>
            <person name="Vollmers J."/>
            <person name="Rivas-Marin E."/>
            <person name="Kohn T."/>
            <person name="Peeters S.H."/>
            <person name="Heuer A."/>
            <person name="Rast P."/>
            <person name="Oberbeckmann S."/>
            <person name="Bunk B."/>
            <person name="Jeske O."/>
            <person name="Meyerdierks A."/>
            <person name="Storesund J.E."/>
            <person name="Kallscheuer N."/>
            <person name="Luecker S."/>
            <person name="Lage O.M."/>
            <person name="Pohl T."/>
            <person name="Merkel B.J."/>
            <person name="Hornburger P."/>
            <person name="Mueller R.-W."/>
            <person name="Bruemmer F."/>
            <person name="Labrenz M."/>
            <person name="Spormann A.M."/>
            <person name="Op Den Camp H."/>
            <person name="Overmann J."/>
            <person name="Amann R."/>
            <person name="Jetten M.S.M."/>
            <person name="Mascher T."/>
            <person name="Medema M.H."/>
            <person name="Devos D.P."/>
            <person name="Kaster A.-K."/>
            <person name="Ovreas L."/>
            <person name="Rohde M."/>
            <person name="Galperin M.Y."/>
            <person name="Jogler C."/>
        </authorList>
    </citation>
    <scope>NUCLEOTIDE SEQUENCE [LARGE SCALE GENOMIC DNA]</scope>
    <source>
        <strain evidence="4 5">Pan54</strain>
    </source>
</reference>
<comment type="caution">
    <text evidence="4">The sequence shown here is derived from an EMBL/GenBank/DDBJ whole genome shotgun (WGS) entry which is preliminary data.</text>
</comment>
<gene>
    <name evidence="4" type="primary">czcC_3</name>
    <name evidence="4" type="ORF">Pan54_51210</name>
</gene>
<evidence type="ECO:0000313" key="5">
    <source>
        <dbReference type="Proteomes" id="UP000316095"/>
    </source>
</evidence>
<evidence type="ECO:0000256" key="1">
    <source>
        <dbReference type="ARBA" id="ARBA00007613"/>
    </source>
</evidence>
<dbReference type="Proteomes" id="UP000316095">
    <property type="component" value="Unassembled WGS sequence"/>
</dbReference>
<keyword evidence="3" id="KW-0732">Signal</keyword>
<proteinExistence type="inferred from homology"/>
<dbReference type="PANTHER" id="PTHR30203">
    <property type="entry name" value="OUTER MEMBRANE CATION EFFLUX PROTEIN"/>
    <property type="match status" value="1"/>
</dbReference>
<dbReference type="OrthoDB" id="9791261at2"/>
<comment type="similarity">
    <text evidence="1">Belongs to the outer membrane factor (OMF) (TC 1.B.17) family.</text>
</comment>